<dbReference type="InterPro" id="IPR001650">
    <property type="entry name" value="Helicase_C-like"/>
</dbReference>
<dbReference type="Gene3D" id="3.40.50.300">
    <property type="entry name" value="P-loop containing nucleotide triphosphate hydrolases"/>
    <property type="match status" value="1"/>
</dbReference>
<organism evidence="6 7">
    <name type="scientific">Ambrosiozyma monospora</name>
    <name type="common">Yeast</name>
    <name type="synonym">Endomycopsis monosporus</name>
    <dbReference type="NCBI Taxonomy" id="43982"/>
    <lineage>
        <taxon>Eukaryota</taxon>
        <taxon>Fungi</taxon>
        <taxon>Dikarya</taxon>
        <taxon>Ascomycota</taxon>
        <taxon>Saccharomycotina</taxon>
        <taxon>Pichiomycetes</taxon>
        <taxon>Pichiales</taxon>
        <taxon>Pichiaceae</taxon>
        <taxon>Ambrosiozyma</taxon>
    </lineage>
</organism>
<comment type="caution">
    <text evidence="6">The sequence shown here is derived from an EMBL/GenBank/DDBJ whole genome shotgun (WGS) entry which is preliminary data.</text>
</comment>
<evidence type="ECO:0000256" key="4">
    <source>
        <dbReference type="SAM" id="MobiDB-lite"/>
    </source>
</evidence>
<keyword evidence="2" id="KW-0378">Hydrolase</keyword>
<dbReference type="OrthoDB" id="2801544at2759"/>
<keyword evidence="3" id="KW-0067">ATP-binding</keyword>
<evidence type="ECO:0000313" key="6">
    <source>
        <dbReference type="EMBL" id="GMG22848.1"/>
    </source>
</evidence>
<feature type="compositionally biased region" description="Basic and acidic residues" evidence="4">
    <location>
        <begin position="658"/>
        <end position="668"/>
    </location>
</feature>
<evidence type="ECO:0000256" key="1">
    <source>
        <dbReference type="ARBA" id="ARBA00022741"/>
    </source>
</evidence>
<dbReference type="InterPro" id="IPR050628">
    <property type="entry name" value="SNF2_RAD54_helicase_TF"/>
</dbReference>
<sequence length="1064" mass="122547">MPYMKFQERTLSAKQNMREDALVRERLVEVYNNVRSPEVDYDLLRAGDETIYEELSNNKIAGFKSHLYLYQLRSVSKMIEKELYPRSVLMPNILATKNGYFDFQSLNALGRPSEYATPKGGILAENMGLGKTCICLALICISKFQIARSDGAKYTTKRNLLSLFDNCIRIIKEKSLPWRKYEDVLPQNCTNKLRNDPAYVEKKTTVSNNKRRTRGSMSEEIEMLNSNARKIYLSSTTLVVIPNNLFHQWRLEIKKHVEDGYLKVLELPLYKSKMPKSAIEFLDYDMVLISMSAFSKQAQNDDSLLKSVYWKRLIIDEGHSMNNKTTRAVQLAKELHVERKWTITGTPTSGLTNLNIEQEENDYTVKEKFDTRDDLAKLGLIVTQFLKIEPWSLDCHLWTHNIINPFKAGQFNSDVQLGELLSHLIVRHSNSDVERDTKLPKLHLKPVFLQPSFFDKLSINLFIAILSTNAVASQREGTDYMFHPSNKSELRRLISNLQRATFYWTGFSLIDVENMLNVCRSALKSYKETYSKSDLKLLKTSVYIAKLALSNTRWRTASTIHEMNYFISNLPEPINENFSIASYKDKADGYPNSIAVFGYPHIIAIQTFYYKNRFISSMEKLYEKVMECSPVFWKRYYRTNSSNKSNGTGNSKKKGRKSFTERNKKMKPENEKIIDANVGLINVLPKWAETFDPMQEEPKLLNYDSIDSISVPPSMDDSSKRKADVVVSTEESPRKKPYVPVVGGGLNIPSDDPSVDLAKEFRDSTILGTASAKLSYICAKLLENHVLGIKSIVFYEFENTAYYLTEFLDILGLNYLLYSTYLKMDERSENLANFDTWDADQNGGITLIMDLKLASHGLTIVSATHVYFLNPVWNKPQEAQAIKRAHRIGQTKEVFVEILILKNTIEEEMYYKRANGDDELESSKNIELIDDSGMQEYIMRYEFLKMFDGTQDEFAPVRAFTTKLNNMRLNDSYEDEETRMRPCVGTVKADHVRDWKIPVFSEANMNALVKIQSKVDTTGESQKYQLDLQNGLDNLHNLVAEKDSKTTTNALRKLRLRKKKVRFT</sequence>
<dbReference type="PROSITE" id="PS51194">
    <property type="entry name" value="HELICASE_CTER"/>
    <property type="match status" value="1"/>
</dbReference>
<dbReference type="InterPro" id="IPR038718">
    <property type="entry name" value="SNF2-like_sf"/>
</dbReference>
<evidence type="ECO:0000313" key="7">
    <source>
        <dbReference type="Proteomes" id="UP001165063"/>
    </source>
</evidence>
<dbReference type="GO" id="GO:0008094">
    <property type="term" value="F:ATP-dependent activity, acting on DNA"/>
    <property type="evidence" value="ECO:0007669"/>
    <property type="project" value="TreeGrafter"/>
</dbReference>
<dbReference type="EMBL" id="BSXU01001017">
    <property type="protein sequence ID" value="GMG22848.1"/>
    <property type="molecule type" value="Genomic_DNA"/>
</dbReference>
<evidence type="ECO:0000259" key="5">
    <source>
        <dbReference type="PROSITE" id="PS51194"/>
    </source>
</evidence>
<dbReference type="PANTHER" id="PTHR45626">
    <property type="entry name" value="TRANSCRIPTION TERMINATION FACTOR 2-RELATED"/>
    <property type="match status" value="1"/>
</dbReference>
<dbReference type="GO" id="GO:0005634">
    <property type="term" value="C:nucleus"/>
    <property type="evidence" value="ECO:0007669"/>
    <property type="project" value="TreeGrafter"/>
</dbReference>
<reference evidence="6" key="1">
    <citation type="submission" date="2023-04" db="EMBL/GenBank/DDBJ databases">
        <title>Ambrosiozyma monospora NBRC 1965.</title>
        <authorList>
            <person name="Ichikawa N."/>
            <person name="Sato H."/>
            <person name="Tonouchi N."/>
        </authorList>
    </citation>
    <scope>NUCLEOTIDE SEQUENCE</scope>
    <source>
        <strain evidence="6">NBRC 1965</strain>
    </source>
</reference>
<dbReference type="Gene3D" id="3.40.50.10810">
    <property type="entry name" value="Tandem AAA-ATPase domain"/>
    <property type="match status" value="1"/>
</dbReference>
<dbReference type="GO" id="GO:0005524">
    <property type="term" value="F:ATP binding"/>
    <property type="evidence" value="ECO:0007669"/>
    <property type="project" value="UniProtKB-KW"/>
</dbReference>
<dbReference type="GO" id="GO:0006281">
    <property type="term" value="P:DNA repair"/>
    <property type="evidence" value="ECO:0007669"/>
    <property type="project" value="TreeGrafter"/>
</dbReference>
<keyword evidence="7" id="KW-1185">Reference proteome</keyword>
<keyword evidence="1" id="KW-0547">Nucleotide-binding</keyword>
<dbReference type="PANTHER" id="PTHR45626:SF51">
    <property type="entry name" value="SNF2-RELATED DOMAIN-CONTAINING PROTEIN"/>
    <property type="match status" value="1"/>
</dbReference>
<feature type="region of interest" description="Disordered" evidence="4">
    <location>
        <begin position="642"/>
        <end position="668"/>
    </location>
</feature>
<dbReference type="SMART" id="SM00487">
    <property type="entry name" value="DEXDc"/>
    <property type="match status" value="1"/>
</dbReference>
<dbReference type="Proteomes" id="UP001165063">
    <property type="component" value="Unassembled WGS sequence"/>
</dbReference>
<protein>
    <submittedName>
        <fullName evidence="6">Unnamed protein product</fullName>
    </submittedName>
</protein>
<dbReference type="InterPro" id="IPR027417">
    <property type="entry name" value="P-loop_NTPase"/>
</dbReference>
<dbReference type="CDD" id="cd18793">
    <property type="entry name" value="SF2_C_SNF"/>
    <property type="match status" value="1"/>
</dbReference>
<gene>
    <name evidence="6" type="ORF">Amon01_000270200</name>
</gene>
<dbReference type="InterPro" id="IPR014001">
    <property type="entry name" value="Helicase_ATP-bd"/>
</dbReference>
<dbReference type="SUPFAM" id="SSF52540">
    <property type="entry name" value="P-loop containing nucleoside triphosphate hydrolases"/>
    <property type="match status" value="2"/>
</dbReference>
<dbReference type="Pfam" id="PF00176">
    <property type="entry name" value="SNF2-rel_dom"/>
    <property type="match status" value="1"/>
</dbReference>
<proteinExistence type="predicted"/>
<name>A0A9W6YQV9_AMBMO</name>
<dbReference type="Pfam" id="PF00271">
    <property type="entry name" value="Helicase_C"/>
    <property type="match status" value="1"/>
</dbReference>
<dbReference type="CDD" id="cd18008">
    <property type="entry name" value="DEXDc_SHPRH-like"/>
    <property type="match status" value="1"/>
</dbReference>
<evidence type="ECO:0000256" key="3">
    <source>
        <dbReference type="ARBA" id="ARBA00022840"/>
    </source>
</evidence>
<evidence type="ECO:0000256" key="2">
    <source>
        <dbReference type="ARBA" id="ARBA00022801"/>
    </source>
</evidence>
<feature type="domain" description="Helicase C-terminal" evidence="5">
    <location>
        <begin position="781"/>
        <end position="928"/>
    </location>
</feature>
<dbReference type="InterPro" id="IPR000330">
    <property type="entry name" value="SNF2_N"/>
</dbReference>
<accession>A0A9W6YQV9</accession>
<dbReference type="AlphaFoldDB" id="A0A9W6YQV9"/>
<dbReference type="GO" id="GO:0016787">
    <property type="term" value="F:hydrolase activity"/>
    <property type="evidence" value="ECO:0007669"/>
    <property type="project" value="UniProtKB-KW"/>
</dbReference>
<dbReference type="InterPro" id="IPR049730">
    <property type="entry name" value="SNF2/RAD54-like_C"/>
</dbReference>